<evidence type="ECO:0000313" key="2">
    <source>
        <dbReference type="EMBL" id="PFH02363.1"/>
    </source>
</evidence>
<dbReference type="InterPro" id="IPR009875">
    <property type="entry name" value="PilZ_domain"/>
</dbReference>
<dbReference type="Gene3D" id="2.40.10.220">
    <property type="entry name" value="predicted glycosyltransferase like domains"/>
    <property type="match status" value="1"/>
</dbReference>
<comment type="caution">
    <text evidence="2">The sequence shown here is derived from an EMBL/GenBank/DDBJ whole genome shotgun (WGS) entry which is preliminary data.</text>
</comment>
<dbReference type="Proteomes" id="UP000223596">
    <property type="component" value="Unassembled WGS sequence"/>
</dbReference>
<dbReference type="Pfam" id="PF07238">
    <property type="entry name" value="PilZ"/>
    <property type="match status" value="1"/>
</dbReference>
<feature type="domain" description="PilZ" evidence="1">
    <location>
        <begin position="88"/>
        <end position="197"/>
    </location>
</feature>
<sequence length="215" mass="24922">MKVGEIASICHYSGKTWFKSVVLQVEKDLLVVKLVKEFVILNFLENDPVVLGYEENDEVFIAGCIVKGIDPDCSYIKLKVESVRSLKEQRECERFPVSFYAKIKCDDSDKINVATIKNMSFDGLMINTAADFPLKKNIEVTIYPTFQEVKIDEDVDKTVISLRSDIVRKEAFTRYFEYRLKITNIDAQNQNLLRLYLQSIKGLQQRFLKDLKEKL</sequence>
<evidence type="ECO:0000259" key="1">
    <source>
        <dbReference type="Pfam" id="PF07238"/>
    </source>
</evidence>
<dbReference type="GO" id="GO:0035438">
    <property type="term" value="F:cyclic-di-GMP binding"/>
    <property type="evidence" value="ECO:0007669"/>
    <property type="project" value="InterPro"/>
</dbReference>
<dbReference type="AlphaFoldDB" id="A0AB36TF16"/>
<accession>A0AB36TF16</accession>
<protein>
    <submittedName>
        <fullName evidence="2">PilZ domain-containing protein</fullName>
    </submittedName>
</protein>
<reference evidence="2 3" key="1">
    <citation type="submission" date="2017-09" db="EMBL/GenBank/DDBJ databases">
        <title>Evaluation of Pacific Biosciences Sequencing Technology to Finishing C. thermocellum Genome Sequences.</title>
        <authorList>
            <person name="Brown S."/>
        </authorList>
    </citation>
    <scope>NUCLEOTIDE SEQUENCE [LARGE SCALE GENOMIC DNA]</scope>
    <source>
        <strain evidence="2 3">AD2</strain>
    </source>
</reference>
<gene>
    <name evidence="2" type="ORF">M972_111133</name>
</gene>
<dbReference type="EMBL" id="PDBW01000001">
    <property type="protein sequence ID" value="PFH02363.1"/>
    <property type="molecule type" value="Genomic_DNA"/>
</dbReference>
<dbReference type="SUPFAM" id="SSF141371">
    <property type="entry name" value="PilZ domain-like"/>
    <property type="match status" value="1"/>
</dbReference>
<organism evidence="2 3">
    <name type="scientific">Acetivibrio thermocellus AD2</name>
    <dbReference type="NCBI Taxonomy" id="1138384"/>
    <lineage>
        <taxon>Bacteria</taxon>
        <taxon>Bacillati</taxon>
        <taxon>Bacillota</taxon>
        <taxon>Clostridia</taxon>
        <taxon>Eubacteriales</taxon>
        <taxon>Oscillospiraceae</taxon>
        <taxon>Acetivibrio</taxon>
    </lineage>
</organism>
<dbReference type="RefSeq" id="WP_003519164.1">
    <property type="nucleotide sequence ID" value="NZ_CP013828.1"/>
</dbReference>
<name>A0AB36TF16_ACETH</name>
<evidence type="ECO:0000313" key="3">
    <source>
        <dbReference type="Proteomes" id="UP000223596"/>
    </source>
</evidence>
<proteinExistence type="predicted"/>